<feature type="compositionally biased region" description="Basic residues" evidence="1">
    <location>
        <begin position="91"/>
        <end position="102"/>
    </location>
</feature>
<evidence type="ECO:0000256" key="1">
    <source>
        <dbReference type="SAM" id="MobiDB-lite"/>
    </source>
</evidence>
<dbReference type="InterPro" id="IPR010982">
    <property type="entry name" value="Lambda_DNA-bd_dom_sf"/>
</dbReference>
<dbReference type="GO" id="GO:0003677">
    <property type="term" value="F:DNA binding"/>
    <property type="evidence" value="ECO:0007669"/>
    <property type="project" value="InterPro"/>
</dbReference>
<name>A0A3B0ZMY7_9ZZZZ</name>
<gene>
    <name evidence="3" type="ORF">MNBD_GAMMA17-281</name>
</gene>
<reference evidence="3" key="1">
    <citation type="submission" date="2018-06" db="EMBL/GenBank/DDBJ databases">
        <authorList>
            <person name="Zhirakovskaya E."/>
        </authorList>
    </citation>
    <scope>NUCLEOTIDE SEQUENCE</scope>
</reference>
<feature type="region of interest" description="Disordered" evidence="1">
    <location>
        <begin position="91"/>
        <end position="130"/>
    </location>
</feature>
<organism evidence="3">
    <name type="scientific">hydrothermal vent metagenome</name>
    <dbReference type="NCBI Taxonomy" id="652676"/>
    <lineage>
        <taxon>unclassified sequences</taxon>
        <taxon>metagenomes</taxon>
        <taxon>ecological metagenomes</taxon>
    </lineage>
</organism>
<dbReference type="SUPFAM" id="SSF47413">
    <property type="entry name" value="lambda repressor-like DNA-binding domains"/>
    <property type="match status" value="1"/>
</dbReference>
<dbReference type="PROSITE" id="PS50943">
    <property type="entry name" value="HTH_CROC1"/>
    <property type="match status" value="1"/>
</dbReference>
<evidence type="ECO:0000313" key="3">
    <source>
        <dbReference type="EMBL" id="VAW88697.1"/>
    </source>
</evidence>
<protein>
    <recommendedName>
        <fullName evidence="2">HTH cro/C1-type domain-containing protein</fullName>
    </recommendedName>
</protein>
<accession>A0A3B0ZMY7</accession>
<dbReference type="Pfam" id="PF01381">
    <property type="entry name" value="HTH_3"/>
    <property type="match status" value="1"/>
</dbReference>
<dbReference type="Gene3D" id="1.10.260.40">
    <property type="entry name" value="lambda repressor-like DNA-binding domains"/>
    <property type="match status" value="1"/>
</dbReference>
<dbReference type="AlphaFoldDB" id="A0A3B0ZMY7"/>
<dbReference type="CDD" id="cd00093">
    <property type="entry name" value="HTH_XRE"/>
    <property type="match status" value="1"/>
</dbReference>
<feature type="compositionally biased region" description="Polar residues" evidence="1">
    <location>
        <begin position="105"/>
        <end position="117"/>
    </location>
</feature>
<proteinExistence type="predicted"/>
<dbReference type="SMART" id="SM00530">
    <property type="entry name" value="HTH_XRE"/>
    <property type="match status" value="1"/>
</dbReference>
<dbReference type="EMBL" id="UOFQ01000104">
    <property type="protein sequence ID" value="VAW88697.1"/>
    <property type="molecule type" value="Genomic_DNA"/>
</dbReference>
<sequence>MKISTLLTDDAVLVEIGSRIARRRLELQLTQLAVAEQAGIGKRTLERIEAGASAQLSNIIRIFRVLGLVDGLDMLIPDVELRPMALLKGKGKVRQRASKPRAVRSTGNQSTDKSTAQIKEPQPWSWDDEG</sequence>
<dbReference type="InterPro" id="IPR001387">
    <property type="entry name" value="Cro/C1-type_HTH"/>
</dbReference>
<feature type="domain" description="HTH cro/C1-type" evidence="2">
    <location>
        <begin position="20"/>
        <end position="72"/>
    </location>
</feature>
<evidence type="ECO:0000259" key="2">
    <source>
        <dbReference type="PROSITE" id="PS50943"/>
    </source>
</evidence>